<feature type="binding site" evidence="4">
    <location>
        <position position="227"/>
    </location>
    <ligand>
        <name>FAD</name>
        <dbReference type="ChEBI" id="CHEBI:57692"/>
    </ligand>
</feature>
<dbReference type="eggNOG" id="COG0415">
    <property type="taxonomic scope" value="Bacteria"/>
</dbReference>
<dbReference type="InterPro" id="IPR002081">
    <property type="entry name" value="Cryptochrome/DNA_photolyase_1"/>
</dbReference>
<comment type="cofactor">
    <cofactor evidence="1">
        <name>(6R)-5,10-methylene-5,6,7,8-tetrahydrofolate</name>
        <dbReference type="ChEBI" id="CHEBI:15636"/>
    </cofactor>
</comment>
<dbReference type="STRING" id="398580.Dshi_2318"/>
<dbReference type="Proteomes" id="UP000006833">
    <property type="component" value="Chromosome"/>
</dbReference>
<evidence type="ECO:0000256" key="6">
    <source>
        <dbReference type="RuleBase" id="RU004182"/>
    </source>
</evidence>
<evidence type="ECO:0000259" key="7">
    <source>
        <dbReference type="PROSITE" id="PS51645"/>
    </source>
</evidence>
<keyword evidence="6" id="KW-0157">Chromophore</keyword>
<keyword evidence="2 4" id="KW-0285">Flavoprotein</keyword>
<dbReference type="RefSeq" id="WP_012178985.1">
    <property type="nucleotide sequence ID" value="NC_009952.1"/>
</dbReference>
<feature type="binding site" evidence="4">
    <location>
        <begin position="374"/>
        <end position="376"/>
    </location>
    <ligand>
        <name>FAD</name>
        <dbReference type="ChEBI" id="CHEBI:57692"/>
    </ligand>
</feature>
<dbReference type="PROSITE" id="PS51645">
    <property type="entry name" value="PHR_CRY_ALPHA_BETA"/>
    <property type="match status" value="1"/>
</dbReference>
<keyword evidence="8" id="KW-0456">Lyase</keyword>
<evidence type="ECO:0000256" key="3">
    <source>
        <dbReference type="ARBA" id="ARBA00022827"/>
    </source>
</evidence>
<gene>
    <name evidence="8" type="primary">phrB</name>
    <name evidence="8" type="ordered locus">Dshi_2318</name>
</gene>
<evidence type="ECO:0000313" key="9">
    <source>
        <dbReference type="Proteomes" id="UP000006833"/>
    </source>
</evidence>
<comment type="similarity">
    <text evidence="6">Belongs to the DNA photolyase family.</text>
</comment>
<proteinExistence type="inferred from homology"/>
<dbReference type="Gene3D" id="3.40.50.620">
    <property type="entry name" value="HUPs"/>
    <property type="match status" value="1"/>
</dbReference>
<dbReference type="GO" id="GO:0071949">
    <property type="term" value="F:FAD binding"/>
    <property type="evidence" value="ECO:0007669"/>
    <property type="project" value="TreeGrafter"/>
</dbReference>
<dbReference type="OrthoDB" id="9772484at2"/>
<accession>A8LRM3</accession>
<feature type="binding site" evidence="4">
    <location>
        <begin position="239"/>
        <end position="243"/>
    </location>
    <ligand>
        <name>FAD</name>
        <dbReference type="ChEBI" id="CHEBI:57692"/>
    </ligand>
</feature>
<dbReference type="InterPro" id="IPR005101">
    <property type="entry name" value="Cryptochr/Photolyase_FAD-bd"/>
</dbReference>
<dbReference type="SUPFAM" id="SSF52425">
    <property type="entry name" value="Cryptochrome/photolyase, N-terminal domain"/>
    <property type="match status" value="1"/>
</dbReference>
<dbReference type="PRINTS" id="PR00147">
    <property type="entry name" value="DNAPHOTLYASE"/>
</dbReference>
<feature type="domain" description="Photolyase/cryptochrome alpha/beta" evidence="7">
    <location>
        <begin position="8"/>
        <end position="134"/>
    </location>
</feature>
<dbReference type="SUPFAM" id="SSF48173">
    <property type="entry name" value="Cryptochrome/photolyase FAD-binding domain"/>
    <property type="match status" value="1"/>
</dbReference>
<feature type="site" description="Electron transfer via tryptophanyl radical" evidence="5">
    <location>
        <position position="361"/>
    </location>
</feature>
<dbReference type="PANTHER" id="PTHR11455">
    <property type="entry name" value="CRYPTOCHROME"/>
    <property type="match status" value="1"/>
</dbReference>
<organism evidence="8 9">
    <name type="scientific">Dinoroseobacter shibae (strain DSM 16493 / NCIMB 14021 / DFL 12)</name>
    <dbReference type="NCBI Taxonomy" id="398580"/>
    <lineage>
        <taxon>Bacteria</taxon>
        <taxon>Pseudomonadati</taxon>
        <taxon>Pseudomonadota</taxon>
        <taxon>Alphaproteobacteria</taxon>
        <taxon>Rhodobacterales</taxon>
        <taxon>Roseobacteraceae</taxon>
        <taxon>Dinoroseobacter</taxon>
    </lineage>
</organism>
<feature type="site" description="Electron transfer via tryptophanyl radical" evidence="5">
    <location>
        <position position="308"/>
    </location>
</feature>
<dbReference type="Gene3D" id="1.25.40.80">
    <property type="match status" value="1"/>
</dbReference>
<feature type="binding site" evidence="4">
    <location>
        <position position="274"/>
    </location>
    <ligand>
        <name>FAD</name>
        <dbReference type="ChEBI" id="CHEBI:57692"/>
    </ligand>
</feature>
<dbReference type="GO" id="GO:0003677">
    <property type="term" value="F:DNA binding"/>
    <property type="evidence" value="ECO:0007669"/>
    <property type="project" value="TreeGrafter"/>
</dbReference>
<evidence type="ECO:0000256" key="1">
    <source>
        <dbReference type="ARBA" id="ARBA00001932"/>
    </source>
</evidence>
<evidence type="ECO:0000256" key="4">
    <source>
        <dbReference type="PIRSR" id="PIRSR602081-1"/>
    </source>
</evidence>
<dbReference type="PANTHER" id="PTHR11455:SF9">
    <property type="entry name" value="CRYPTOCHROME CIRCADIAN CLOCK 5 ISOFORM X1"/>
    <property type="match status" value="1"/>
</dbReference>
<keyword evidence="3 4" id="KW-0274">FAD</keyword>
<dbReference type="GO" id="GO:0003904">
    <property type="term" value="F:deoxyribodipyrimidine photo-lyase activity"/>
    <property type="evidence" value="ECO:0007669"/>
    <property type="project" value="UniProtKB-EC"/>
</dbReference>
<dbReference type="Gene3D" id="1.10.579.10">
    <property type="entry name" value="DNA Cyclobutane Dipyrimidine Photolyase, subunit A, domain 3"/>
    <property type="match status" value="1"/>
</dbReference>
<dbReference type="GO" id="GO:0009416">
    <property type="term" value="P:response to light stimulus"/>
    <property type="evidence" value="ECO:0007669"/>
    <property type="project" value="TreeGrafter"/>
</dbReference>
<name>A8LRM3_DINSH</name>
<evidence type="ECO:0000256" key="5">
    <source>
        <dbReference type="PIRSR" id="PIRSR602081-2"/>
    </source>
</evidence>
<dbReference type="EC" id="4.1.99.3" evidence="8"/>
<feature type="site" description="Electron transfer via tryptophanyl radical" evidence="5">
    <location>
        <position position="384"/>
    </location>
</feature>
<evidence type="ECO:0000313" key="8">
    <source>
        <dbReference type="EMBL" id="ABV94054.1"/>
    </source>
</evidence>
<dbReference type="InterPro" id="IPR006050">
    <property type="entry name" value="DNA_photolyase_N"/>
</dbReference>
<dbReference type="EMBL" id="CP000830">
    <property type="protein sequence ID" value="ABV94054.1"/>
    <property type="molecule type" value="Genomic_DNA"/>
</dbReference>
<dbReference type="Pfam" id="PF03441">
    <property type="entry name" value="FAD_binding_7"/>
    <property type="match status" value="1"/>
</dbReference>
<comment type="cofactor">
    <cofactor evidence="4">
        <name>FAD</name>
        <dbReference type="ChEBI" id="CHEBI:57692"/>
    </cofactor>
    <text evidence="4">Binds 1 FAD per subunit.</text>
</comment>
<dbReference type="HOGENOM" id="CLU_010348_2_2_5"/>
<dbReference type="Pfam" id="PF00875">
    <property type="entry name" value="DNA_photolyase"/>
    <property type="match status" value="1"/>
</dbReference>
<evidence type="ECO:0000256" key="2">
    <source>
        <dbReference type="ARBA" id="ARBA00022630"/>
    </source>
</evidence>
<sequence>MSSQTDRAPVIWWVRRDLRLSDNRALVAAVETGAPVIPVFLCDPILDSLGAAPKWRFGLGAAALDAALRDRGSRLIYRKGDALETLRALVSETGAETVYWSRAYDPDQVARDKAVKSGLQDDGVDARSFTGHLLIEPWTVETGSGGFYKVYTPFWKAVRDRAMPEPQPAPDRIPAPDNWPESDRLDYWALGAAMNRGAAIVAPHLAIGEDAARGRLGAFIAHRVGDYDRARDIPGIEGTSRLSENLTYGEIGPATCWQAGQRALAEGKAGAETFLKELVWREFAYHLVWHTPHLIEKNWRAEWDHFPWRDDNADAETWRRGRTGIRFVDAAMREMYVTGTMHNRGRMIVASYLTKHLMTHWRVGQAWFDDCLVDWDPASNAMGWQWAAGSGPDAAPYFRVFNPDTQLDKFDRDQSYQRRFIAEGQGTPPEDARAYFDAIPRSWGLSPDDAYPDPIVPLDEGRKRALDAYQARKDAA</sequence>
<dbReference type="KEGG" id="dsh:Dshi_2318"/>
<keyword evidence="9" id="KW-1185">Reference proteome</keyword>
<dbReference type="AlphaFoldDB" id="A8LRM3"/>
<dbReference type="InterPro" id="IPR014729">
    <property type="entry name" value="Rossmann-like_a/b/a_fold"/>
</dbReference>
<protein>
    <submittedName>
        <fullName evidence="8">Deoxyribodipyrimidine photo-lyase</fullName>
        <ecNumber evidence="8">4.1.99.3</ecNumber>
    </submittedName>
</protein>
<reference evidence="9" key="1">
    <citation type="journal article" date="2010" name="ISME J.">
        <title>The complete genome sequence of the algal symbiont Dinoroseobacter shibae: a hitchhiker's guide to life in the sea.</title>
        <authorList>
            <person name="Wagner-Dobler I."/>
            <person name="Ballhausen B."/>
            <person name="Berger M."/>
            <person name="Brinkhoff T."/>
            <person name="Buchholz I."/>
            <person name="Bunk B."/>
            <person name="Cypionka H."/>
            <person name="Daniel R."/>
            <person name="Drepper T."/>
            <person name="Gerdts G."/>
            <person name="Hahnke S."/>
            <person name="Han C."/>
            <person name="Jahn D."/>
            <person name="Kalhoefer D."/>
            <person name="Kiss H."/>
            <person name="Klenk H.P."/>
            <person name="Kyrpides N."/>
            <person name="Liebl W."/>
            <person name="Liesegang H."/>
            <person name="Meincke L."/>
            <person name="Pati A."/>
            <person name="Petersen J."/>
            <person name="Piekarski T."/>
            <person name="Pommerenke C."/>
            <person name="Pradella S."/>
            <person name="Pukall R."/>
            <person name="Rabus R."/>
            <person name="Stackebrandt E."/>
            <person name="Thole S."/>
            <person name="Thompson L."/>
            <person name="Tielen P."/>
            <person name="Tomasch J."/>
            <person name="von Jan M."/>
            <person name="Wanphrut N."/>
            <person name="Wichels A."/>
            <person name="Zech H."/>
            <person name="Simon M."/>
        </authorList>
    </citation>
    <scope>NUCLEOTIDE SEQUENCE [LARGE SCALE GENOMIC DNA]</scope>
    <source>
        <strain evidence="9">DSM 16493 / NCIMB 14021 / DFL 12</strain>
    </source>
</reference>
<dbReference type="InterPro" id="IPR036155">
    <property type="entry name" value="Crypto/Photolyase_N_sf"/>
</dbReference>
<dbReference type="InterPro" id="IPR036134">
    <property type="entry name" value="Crypto/Photolyase_FAD-like_sf"/>
</dbReference>